<feature type="compositionally biased region" description="Basic and acidic residues" evidence="1">
    <location>
        <begin position="33"/>
        <end position="53"/>
    </location>
</feature>
<name>A0ABN7AB49_9HEMI</name>
<dbReference type="PANTHER" id="PTHR45694">
    <property type="entry name" value="GLUTAREDOXIN 2"/>
    <property type="match status" value="1"/>
</dbReference>
<evidence type="ECO:0000313" key="3">
    <source>
        <dbReference type="EMBL" id="BES89532.1"/>
    </source>
</evidence>
<dbReference type="Gene3D" id="3.40.30.10">
    <property type="entry name" value="Glutaredoxin"/>
    <property type="match status" value="1"/>
</dbReference>
<dbReference type="InterPro" id="IPR002109">
    <property type="entry name" value="Glutaredoxin"/>
</dbReference>
<organism evidence="3 4">
    <name type="scientific">Nesidiocoris tenuis</name>
    <dbReference type="NCBI Taxonomy" id="355587"/>
    <lineage>
        <taxon>Eukaryota</taxon>
        <taxon>Metazoa</taxon>
        <taxon>Ecdysozoa</taxon>
        <taxon>Arthropoda</taxon>
        <taxon>Hexapoda</taxon>
        <taxon>Insecta</taxon>
        <taxon>Pterygota</taxon>
        <taxon>Neoptera</taxon>
        <taxon>Paraneoptera</taxon>
        <taxon>Hemiptera</taxon>
        <taxon>Heteroptera</taxon>
        <taxon>Panheteroptera</taxon>
        <taxon>Cimicomorpha</taxon>
        <taxon>Miridae</taxon>
        <taxon>Dicyphina</taxon>
        <taxon>Nesidiocoris</taxon>
    </lineage>
</organism>
<dbReference type="EMBL" id="AP028909">
    <property type="protein sequence ID" value="BES89532.1"/>
    <property type="molecule type" value="Genomic_DNA"/>
</dbReference>
<gene>
    <name evidence="3" type="ORF">NTJ_02340</name>
</gene>
<accession>A0ABN7AB49</accession>
<evidence type="ECO:0000259" key="2">
    <source>
        <dbReference type="Pfam" id="PF00462"/>
    </source>
</evidence>
<feature type="region of interest" description="Disordered" evidence="1">
    <location>
        <begin position="1"/>
        <end position="53"/>
    </location>
</feature>
<sequence>MEQGNEFTTNMCLMSFGQGSSRRRSQSGSSKPCESRKPCDSARQKQKPKPDRCIEESCTMGRSKFVPKVNNVERLVATVPPCVPLSTHDRCPPPVPDMTLDRTNAYQINHPTMPTGHCQQPGVRPWSASTQITRESPVMEAYALLRRLFQSYQVVMISFTYCKFCKSLAQRFESHGIPFYKLEADLLPNMKEFMDTAENLSGIRTAPQIYVNGQFVGDSSTTTKLLESGEFQKMIW</sequence>
<reference evidence="3 4" key="1">
    <citation type="submission" date="2023-09" db="EMBL/GenBank/DDBJ databases">
        <title>Nesidiocoris tenuis whole genome shotgun sequence.</title>
        <authorList>
            <person name="Shibata T."/>
            <person name="Shimoda M."/>
            <person name="Kobayashi T."/>
            <person name="Uehara T."/>
        </authorList>
    </citation>
    <scope>NUCLEOTIDE SEQUENCE [LARGE SCALE GENOMIC DNA]</scope>
    <source>
        <strain evidence="3 4">Japan</strain>
    </source>
</reference>
<dbReference type="Pfam" id="PF00462">
    <property type="entry name" value="Glutaredoxin"/>
    <property type="match status" value="1"/>
</dbReference>
<dbReference type="SUPFAM" id="SSF52833">
    <property type="entry name" value="Thioredoxin-like"/>
    <property type="match status" value="1"/>
</dbReference>
<evidence type="ECO:0000313" key="4">
    <source>
        <dbReference type="Proteomes" id="UP001307889"/>
    </source>
</evidence>
<dbReference type="Proteomes" id="UP001307889">
    <property type="component" value="Chromosome 1"/>
</dbReference>
<dbReference type="PANTHER" id="PTHR45694:SF18">
    <property type="entry name" value="GLUTAREDOXIN-1-RELATED"/>
    <property type="match status" value="1"/>
</dbReference>
<protein>
    <recommendedName>
        <fullName evidence="2">Glutaredoxin domain-containing protein</fullName>
    </recommendedName>
</protein>
<evidence type="ECO:0000256" key="1">
    <source>
        <dbReference type="SAM" id="MobiDB-lite"/>
    </source>
</evidence>
<keyword evidence="4" id="KW-1185">Reference proteome</keyword>
<dbReference type="InterPro" id="IPR036249">
    <property type="entry name" value="Thioredoxin-like_sf"/>
</dbReference>
<proteinExistence type="predicted"/>
<feature type="compositionally biased region" description="Polar residues" evidence="1">
    <location>
        <begin position="1"/>
        <end position="12"/>
    </location>
</feature>
<feature type="domain" description="Glutaredoxin" evidence="2">
    <location>
        <begin position="154"/>
        <end position="216"/>
    </location>
</feature>
<dbReference type="PROSITE" id="PS51354">
    <property type="entry name" value="GLUTAREDOXIN_2"/>
    <property type="match status" value="1"/>
</dbReference>